<dbReference type="Pfam" id="PF00440">
    <property type="entry name" value="TetR_N"/>
    <property type="match status" value="1"/>
</dbReference>
<dbReference type="STRING" id="1850254.LPB137_12190"/>
<dbReference type="PANTHER" id="PTHR47506">
    <property type="entry name" value="TRANSCRIPTIONAL REGULATORY PROTEIN"/>
    <property type="match status" value="1"/>
</dbReference>
<dbReference type="KEGG" id="alp:LPB137_12190"/>
<dbReference type="Pfam" id="PF21993">
    <property type="entry name" value="TetR_C_13_2"/>
    <property type="match status" value="1"/>
</dbReference>
<gene>
    <name evidence="6" type="ORF">LPB137_12190</name>
</gene>
<keyword evidence="1" id="KW-0805">Transcription regulation</keyword>
<evidence type="ECO:0000259" key="5">
    <source>
        <dbReference type="PROSITE" id="PS50977"/>
    </source>
</evidence>
<evidence type="ECO:0000256" key="1">
    <source>
        <dbReference type="ARBA" id="ARBA00023015"/>
    </source>
</evidence>
<dbReference type="AlphaFoldDB" id="A0A1P8KPU6"/>
<reference evidence="6 7" key="1">
    <citation type="submission" date="2017-01" db="EMBL/GenBank/DDBJ databases">
        <title>Genome sequencing of Arcobacter sp. LPB0137.</title>
        <authorList>
            <person name="Lee G.-W."/>
            <person name="Yi H."/>
        </authorList>
    </citation>
    <scope>NUCLEOTIDE SEQUENCE [LARGE SCALE GENOMIC DNA]</scope>
    <source>
        <strain evidence="6 7">LPB0137</strain>
    </source>
</reference>
<dbReference type="SUPFAM" id="SSF46689">
    <property type="entry name" value="Homeodomain-like"/>
    <property type="match status" value="1"/>
</dbReference>
<dbReference type="EMBL" id="CP019070">
    <property type="protein sequence ID" value="APW66556.1"/>
    <property type="molecule type" value="Genomic_DNA"/>
</dbReference>
<dbReference type="PANTHER" id="PTHR47506:SF6">
    <property type="entry name" value="HTH-TYPE TRANSCRIPTIONAL REPRESSOR NEMR"/>
    <property type="match status" value="1"/>
</dbReference>
<dbReference type="InterPro" id="IPR054156">
    <property type="entry name" value="YxaF_TetR_C"/>
</dbReference>
<dbReference type="GO" id="GO:0003677">
    <property type="term" value="F:DNA binding"/>
    <property type="evidence" value="ECO:0007669"/>
    <property type="project" value="UniProtKB-UniRule"/>
</dbReference>
<dbReference type="Proteomes" id="UP000186074">
    <property type="component" value="Chromosome"/>
</dbReference>
<keyword evidence="2 4" id="KW-0238">DNA-binding</keyword>
<dbReference type="PROSITE" id="PS50977">
    <property type="entry name" value="HTH_TETR_2"/>
    <property type="match status" value="1"/>
</dbReference>
<protein>
    <recommendedName>
        <fullName evidence="5">HTH tetR-type domain-containing protein</fullName>
    </recommendedName>
</protein>
<sequence length="189" mass="21613">MNTKSKLLQTAFNEIYENGYSATSVDKILKKAAMNKGSMYHFFKSKKELTLGVIEVHINDYIENKYASLLKLEENIIDGLIKLVSTRDKYNYTYGCRLNNLVQELSSKDEEFKIALEKVYFHFEEIIETVLIKAVKNNEISHPNIKDLAVFVVASIEGCLATAKKSNSSDIYISCISQLEFYLNSLKIK</sequence>
<accession>A0A1P8KPU6</accession>
<dbReference type="InterPro" id="IPR001647">
    <property type="entry name" value="HTH_TetR"/>
</dbReference>
<dbReference type="RefSeq" id="WP_076088454.1">
    <property type="nucleotide sequence ID" value="NZ_CP019070.1"/>
</dbReference>
<evidence type="ECO:0000313" key="6">
    <source>
        <dbReference type="EMBL" id="APW66556.1"/>
    </source>
</evidence>
<dbReference type="Gene3D" id="1.10.357.10">
    <property type="entry name" value="Tetracycline Repressor, domain 2"/>
    <property type="match status" value="1"/>
</dbReference>
<dbReference type="InterPro" id="IPR009057">
    <property type="entry name" value="Homeodomain-like_sf"/>
</dbReference>
<evidence type="ECO:0000256" key="4">
    <source>
        <dbReference type="PROSITE-ProRule" id="PRU00335"/>
    </source>
</evidence>
<dbReference type="OrthoDB" id="9793734at2"/>
<keyword evidence="7" id="KW-1185">Reference proteome</keyword>
<organism evidence="6 7">
    <name type="scientific">Poseidonibacter parvus</name>
    <dbReference type="NCBI Taxonomy" id="1850254"/>
    <lineage>
        <taxon>Bacteria</taxon>
        <taxon>Pseudomonadati</taxon>
        <taxon>Campylobacterota</taxon>
        <taxon>Epsilonproteobacteria</taxon>
        <taxon>Campylobacterales</taxon>
        <taxon>Arcobacteraceae</taxon>
        <taxon>Poseidonibacter</taxon>
    </lineage>
</organism>
<proteinExistence type="predicted"/>
<dbReference type="PRINTS" id="PR00455">
    <property type="entry name" value="HTHTETR"/>
</dbReference>
<name>A0A1P8KPU6_9BACT</name>
<evidence type="ECO:0000256" key="3">
    <source>
        <dbReference type="ARBA" id="ARBA00023163"/>
    </source>
</evidence>
<keyword evidence="3" id="KW-0804">Transcription</keyword>
<feature type="DNA-binding region" description="H-T-H motif" evidence="4">
    <location>
        <begin position="24"/>
        <end position="43"/>
    </location>
</feature>
<feature type="domain" description="HTH tetR-type" evidence="5">
    <location>
        <begin position="1"/>
        <end position="61"/>
    </location>
</feature>
<dbReference type="InterPro" id="IPR036271">
    <property type="entry name" value="Tet_transcr_reg_TetR-rel_C_sf"/>
</dbReference>
<dbReference type="SUPFAM" id="SSF48498">
    <property type="entry name" value="Tetracyclin repressor-like, C-terminal domain"/>
    <property type="match status" value="1"/>
</dbReference>
<evidence type="ECO:0000256" key="2">
    <source>
        <dbReference type="ARBA" id="ARBA00023125"/>
    </source>
</evidence>
<evidence type="ECO:0000313" key="7">
    <source>
        <dbReference type="Proteomes" id="UP000186074"/>
    </source>
</evidence>